<feature type="domain" description="D-alanyl-D-alanine carboxypeptidase-like core" evidence="2">
    <location>
        <begin position="150"/>
        <end position="258"/>
    </location>
</feature>
<organism evidence="3 4">
    <name type="scientific">Spelaeicoccus albus</name>
    <dbReference type="NCBI Taxonomy" id="1280376"/>
    <lineage>
        <taxon>Bacteria</taxon>
        <taxon>Bacillati</taxon>
        <taxon>Actinomycetota</taxon>
        <taxon>Actinomycetes</taxon>
        <taxon>Micrococcales</taxon>
        <taxon>Brevibacteriaceae</taxon>
        <taxon>Spelaeicoccus</taxon>
    </lineage>
</organism>
<feature type="compositionally biased region" description="Polar residues" evidence="1">
    <location>
        <begin position="103"/>
        <end position="112"/>
    </location>
</feature>
<dbReference type="PANTHER" id="PTHR34385">
    <property type="entry name" value="D-ALANYL-D-ALANINE CARBOXYPEPTIDASE"/>
    <property type="match status" value="1"/>
</dbReference>
<feature type="compositionally biased region" description="Basic and acidic residues" evidence="1">
    <location>
        <begin position="1"/>
        <end position="16"/>
    </location>
</feature>
<feature type="region of interest" description="Disordered" evidence="1">
    <location>
        <begin position="80"/>
        <end position="112"/>
    </location>
</feature>
<dbReference type="SUPFAM" id="SSF55166">
    <property type="entry name" value="Hedgehog/DD-peptidase"/>
    <property type="match status" value="1"/>
</dbReference>
<proteinExistence type="predicted"/>
<evidence type="ECO:0000313" key="3">
    <source>
        <dbReference type="EMBL" id="NYI68131.1"/>
    </source>
</evidence>
<keyword evidence="4" id="KW-1185">Reference proteome</keyword>
<evidence type="ECO:0000256" key="1">
    <source>
        <dbReference type="SAM" id="MobiDB-lite"/>
    </source>
</evidence>
<evidence type="ECO:0000313" key="4">
    <source>
        <dbReference type="Proteomes" id="UP000539111"/>
    </source>
</evidence>
<feature type="region of interest" description="Disordered" evidence="1">
    <location>
        <begin position="1"/>
        <end position="30"/>
    </location>
</feature>
<comment type="caution">
    <text evidence="3">The sequence shown here is derived from an EMBL/GenBank/DDBJ whole genome shotgun (WGS) entry which is preliminary data.</text>
</comment>
<dbReference type="CDD" id="cd14814">
    <property type="entry name" value="Peptidase_M15"/>
    <property type="match status" value="1"/>
</dbReference>
<gene>
    <name evidence="3" type="ORF">BJY26_002437</name>
</gene>
<protein>
    <recommendedName>
        <fullName evidence="2">D-alanyl-D-alanine carboxypeptidase-like core domain-containing protein</fullName>
    </recommendedName>
</protein>
<name>A0A7Z0D3G0_9MICO</name>
<evidence type="ECO:0000259" key="2">
    <source>
        <dbReference type="Pfam" id="PF02557"/>
    </source>
</evidence>
<feature type="compositionally biased region" description="Basic residues" evidence="1">
    <location>
        <begin position="17"/>
        <end position="29"/>
    </location>
</feature>
<dbReference type="GO" id="GO:0006508">
    <property type="term" value="P:proteolysis"/>
    <property type="evidence" value="ECO:0007669"/>
    <property type="project" value="InterPro"/>
</dbReference>
<dbReference type="InterPro" id="IPR052179">
    <property type="entry name" value="DD-CPase-like"/>
</dbReference>
<dbReference type="Pfam" id="PF02557">
    <property type="entry name" value="VanY"/>
    <property type="match status" value="1"/>
</dbReference>
<dbReference type="GO" id="GO:0008233">
    <property type="term" value="F:peptidase activity"/>
    <property type="evidence" value="ECO:0007669"/>
    <property type="project" value="InterPro"/>
</dbReference>
<sequence>MASHRAETDHRAETASRRTRRKPRRRSSLRRAALTITSIAAGAAVAVGGLSLSGALDSPAAAHVDSSPASKQLTALSPQHIGGRATSGSQVQQDKSASGKGPSANSAGGSARSITRQVLPGCSGELPSGSASNGMLPDSWLCKIGVGNFKLRADAAVAFAVMNAAYKADTGKSLCLTDAYRSMAVQEAARANKPGLAAVPGTSQHGWGIAIDFGCKGQQSGRGQQWNWLIKNSKKYGWENPEWAKTSKFEPWHFEYAPGRGKK</sequence>
<dbReference type="PANTHER" id="PTHR34385:SF1">
    <property type="entry name" value="PEPTIDOGLYCAN L-ALANYL-D-GLUTAMATE ENDOPEPTIDASE CWLK"/>
    <property type="match status" value="1"/>
</dbReference>
<dbReference type="Proteomes" id="UP000539111">
    <property type="component" value="Unassembled WGS sequence"/>
</dbReference>
<dbReference type="InterPro" id="IPR009045">
    <property type="entry name" value="Zn_M74/Hedgehog-like"/>
</dbReference>
<dbReference type="AlphaFoldDB" id="A0A7Z0D3G0"/>
<dbReference type="RefSeq" id="WP_179428515.1">
    <property type="nucleotide sequence ID" value="NZ_JACBZP010000001.1"/>
</dbReference>
<dbReference type="Gene3D" id="3.30.1380.10">
    <property type="match status" value="1"/>
</dbReference>
<feature type="compositionally biased region" description="Polar residues" evidence="1">
    <location>
        <begin position="86"/>
        <end position="96"/>
    </location>
</feature>
<dbReference type="InterPro" id="IPR003709">
    <property type="entry name" value="VanY-like_core_dom"/>
</dbReference>
<reference evidence="3 4" key="1">
    <citation type="submission" date="2020-07" db="EMBL/GenBank/DDBJ databases">
        <title>Sequencing the genomes of 1000 actinobacteria strains.</title>
        <authorList>
            <person name="Klenk H.-P."/>
        </authorList>
    </citation>
    <scope>NUCLEOTIDE SEQUENCE [LARGE SCALE GENOMIC DNA]</scope>
    <source>
        <strain evidence="3 4">DSM 26341</strain>
    </source>
</reference>
<accession>A0A7Z0D3G0</accession>
<dbReference type="EMBL" id="JACBZP010000001">
    <property type="protein sequence ID" value="NYI68131.1"/>
    <property type="molecule type" value="Genomic_DNA"/>
</dbReference>